<dbReference type="EMBL" id="KQ947420">
    <property type="protein sequence ID" value="KUJ14272.1"/>
    <property type="molecule type" value="Genomic_DNA"/>
</dbReference>
<feature type="region of interest" description="Disordered" evidence="1">
    <location>
        <begin position="391"/>
        <end position="437"/>
    </location>
</feature>
<evidence type="ECO:0000256" key="1">
    <source>
        <dbReference type="SAM" id="MobiDB-lite"/>
    </source>
</evidence>
<dbReference type="RefSeq" id="XP_018068627.1">
    <property type="nucleotide sequence ID" value="XM_018205258.1"/>
</dbReference>
<protein>
    <recommendedName>
        <fullName evidence="3">DUF7791 domain-containing protein</fullName>
    </recommendedName>
</protein>
<keyword evidence="2" id="KW-0732">Signal</keyword>
<evidence type="ECO:0000313" key="5">
    <source>
        <dbReference type="Proteomes" id="UP000070700"/>
    </source>
</evidence>
<reference evidence="4 5" key="1">
    <citation type="submission" date="2015-10" db="EMBL/GenBank/DDBJ databases">
        <title>Full genome of DAOMC 229536 Phialocephala scopiformis, a fungal endophyte of spruce producing the potent anti-insectan compound rugulosin.</title>
        <authorList>
            <consortium name="DOE Joint Genome Institute"/>
            <person name="Walker A.K."/>
            <person name="Frasz S.L."/>
            <person name="Seifert K.A."/>
            <person name="Miller J.D."/>
            <person name="Mondo S.J."/>
            <person name="Labutti K."/>
            <person name="Lipzen A."/>
            <person name="Dockter R."/>
            <person name="Kennedy M."/>
            <person name="Grigoriev I.V."/>
            <person name="Spatafora J.W."/>
        </authorList>
    </citation>
    <scope>NUCLEOTIDE SEQUENCE [LARGE SCALE GENOMIC DNA]</scope>
    <source>
        <strain evidence="4 5">CBS 120377</strain>
    </source>
</reference>
<feature type="chain" id="PRO_5008267834" description="DUF7791 domain-containing protein" evidence="2">
    <location>
        <begin position="25"/>
        <end position="437"/>
    </location>
</feature>
<dbReference type="STRING" id="149040.A0A194X372"/>
<dbReference type="Pfam" id="PF25053">
    <property type="entry name" value="DUF7791"/>
    <property type="match status" value="1"/>
</dbReference>
<dbReference type="KEGG" id="psco:LY89DRAFT_133939"/>
<dbReference type="PANTHER" id="PTHR10039:SF5">
    <property type="entry name" value="NACHT DOMAIN-CONTAINING PROTEIN"/>
    <property type="match status" value="1"/>
</dbReference>
<feature type="signal peptide" evidence="2">
    <location>
        <begin position="1"/>
        <end position="24"/>
    </location>
</feature>
<proteinExistence type="predicted"/>
<dbReference type="InParanoid" id="A0A194X372"/>
<evidence type="ECO:0000256" key="2">
    <source>
        <dbReference type="SAM" id="SignalP"/>
    </source>
</evidence>
<evidence type="ECO:0000313" key="4">
    <source>
        <dbReference type="EMBL" id="KUJ14272.1"/>
    </source>
</evidence>
<sequence>MKSCGVFLWVTLVVLSLSEGLTDGDRLSDLQKRLDLLPSDLEDLFWRILNSVDLERISQLIQIVRISPESISILELSYADEDDPNFIFKMLTRPVSIATISSRAELMRRRLNACCKGLLEPQGIDFKTDPNATVGYLHRTVKDFLQKIDVWERLLHATSPSFDPAMRLSVSHVAHLKILPTNSRYCIGAEYASQMRDLREFWIAVIHCIWLILRHGPHATEVKLRLLEEVNDIVDEIITRAASNNNSTMAPALYSNCPSTLSGETNIRSFLHIAVRLQIDFYVNVHVSDLQKPDRIQELSFLLRIALTDYECNCDGFEITAPSFSIVEYLLQHGATLDGTNAWHYILGNIPHRSDLLMLLLRYGTDPFDIRLRSGGKALETEVLKLAKTKRDEAMRKGSRLGGREKSAMPEASEPLEDKARSRWSRPISKAFGQKRA</sequence>
<name>A0A194X372_MOLSC</name>
<accession>A0A194X372</accession>
<evidence type="ECO:0000259" key="3">
    <source>
        <dbReference type="Pfam" id="PF25053"/>
    </source>
</evidence>
<dbReference type="AlphaFoldDB" id="A0A194X372"/>
<dbReference type="PANTHER" id="PTHR10039">
    <property type="entry name" value="AMELOGENIN"/>
    <property type="match status" value="1"/>
</dbReference>
<organism evidence="4 5">
    <name type="scientific">Mollisia scopiformis</name>
    <name type="common">Conifer needle endophyte fungus</name>
    <name type="synonym">Phialocephala scopiformis</name>
    <dbReference type="NCBI Taxonomy" id="149040"/>
    <lineage>
        <taxon>Eukaryota</taxon>
        <taxon>Fungi</taxon>
        <taxon>Dikarya</taxon>
        <taxon>Ascomycota</taxon>
        <taxon>Pezizomycotina</taxon>
        <taxon>Leotiomycetes</taxon>
        <taxon>Helotiales</taxon>
        <taxon>Mollisiaceae</taxon>
        <taxon>Mollisia</taxon>
    </lineage>
</organism>
<feature type="domain" description="DUF7791" evidence="3">
    <location>
        <begin position="56"/>
        <end position="182"/>
    </location>
</feature>
<dbReference type="OrthoDB" id="3563224at2759"/>
<gene>
    <name evidence="4" type="ORF">LY89DRAFT_133939</name>
</gene>
<feature type="compositionally biased region" description="Basic and acidic residues" evidence="1">
    <location>
        <begin position="391"/>
        <end position="408"/>
    </location>
</feature>
<dbReference type="InterPro" id="IPR056693">
    <property type="entry name" value="DUF7791"/>
</dbReference>
<dbReference type="GeneID" id="28814984"/>
<dbReference type="Proteomes" id="UP000070700">
    <property type="component" value="Unassembled WGS sequence"/>
</dbReference>
<keyword evidence="5" id="KW-1185">Reference proteome</keyword>